<dbReference type="EMBL" id="JYDQ01000083">
    <property type="protein sequence ID" value="KRY16162.1"/>
    <property type="molecule type" value="Genomic_DNA"/>
</dbReference>
<dbReference type="Proteomes" id="UP000054783">
    <property type="component" value="Unassembled WGS sequence"/>
</dbReference>
<evidence type="ECO:0000313" key="1">
    <source>
        <dbReference type="EMBL" id="KRY16162.1"/>
    </source>
</evidence>
<accession>A0A0V0ZUR3</accession>
<keyword evidence="2" id="KW-1185">Reference proteome</keyword>
<sequence>MGSAAYAKGNLRRSVRVAVLMGSFECFFIAAAANEQAMALIFEPFFTVTGMRLFNRRLSIFQLRLPSGKHRASSCFDSLFLRASYSSNNLIFKPSGFGN</sequence>
<gene>
    <name evidence="1" type="ORF">T12_16613</name>
</gene>
<protein>
    <submittedName>
        <fullName evidence="1">Uncharacterized protein</fullName>
    </submittedName>
</protein>
<comment type="caution">
    <text evidence="1">The sequence shown here is derived from an EMBL/GenBank/DDBJ whole genome shotgun (WGS) entry which is preliminary data.</text>
</comment>
<dbReference type="AlphaFoldDB" id="A0A0V0ZUR3"/>
<evidence type="ECO:0000313" key="2">
    <source>
        <dbReference type="Proteomes" id="UP000054783"/>
    </source>
</evidence>
<proteinExistence type="predicted"/>
<reference evidence="1 2" key="1">
    <citation type="submission" date="2015-01" db="EMBL/GenBank/DDBJ databases">
        <title>Evolution of Trichinella species and genotypes.</title>
        <authorList>
            <person name="Korhonen P.K."/>
            <person name="Edoardo P."/>
            <person name="Giuseppe L.R."/>
            <person name="Gasser R.B."/>
        </authorList>
    </citation>
    <scope>NUCLEOTIDE SEQUENCE [LARGE SCALE GENOMIC DNA]</scope>
    <source>
        <strain evidence="1">ISS2496</strain>
    </source>
</reference>
<name>A0A0V0ZUR3_9BILA</name>
<organism evidence="1 2">
    <name type="scientific">Trichinella patagoniensis</name>
    <dbReference type="NCBI Taxonomy" id="990121"/>
    <lineage>
        <taxon>Eukaryota</taxon>
        <taxon>Metazoa</taxon>
        <taxon>Ecdysozoa</taxon>
        <taxon>Nematoda</taxon>
        <taxon>Enoplea</taxon>
        <taxon>Dorylaimia</taxon>
        <taxon>Trichinellida</taxon>
        <taxon>Trichinellidae</taxon>
        <taxon>Trichinella</taxon>
    </lineage>
</organism>